<protein>
    <recommendedName>
        <fullName evidence="3">FAD-dependent oxidoreductase 2 FAD-binding domain-containing protein</fullName>
    </recommendedName>
</protein>
<keyword evidence="5" id="KW-1185">Reference proteome</keyword>
<dbReference type="EMBL" id="JBFXLT010000080">
    <property type="protein sequence ID" value="KAL2809884.1"/>
    <property type="molecule type" value="Genomic_DNA"/>
</dbReference>
<evidence type="ECO:0000313" key="5">
    <source>
        <dbReference type="Proteomes" id="UP001610334"/>
    </source>
</evidence>
<feature type="domain" description="FAD-dependent oxidoreductase 2 FAD-binding" evidence="3">
    <location>
        <begin position="38"/>
        <end position="72"/>
    </location>
</feature>
<dbReference type="PANTHER" id="PTHR43106:SF1">
    <property type="entry name" value="DEHYDROGENASE-RELATED"/>
    <property type="match status" value="1"/>
</dbReference>
<evidence type="ECO:0000256" key="2">
    <source>
        <dbReference type="ARBA" id="ARBA00023002"/>
    </source>
</evidence>
<evidence type="ECO:0000256" key="1">
    <source>
        <dbReference type="ARBA" id="ARBA00022630"/>
    </source>
</evidence>
<dbReference type="Gene3D" id="3.50.50.60">
    <property type="entry name" value="FAD/NAD(P)-binding domain"/>
    <property type="match status" value="1"/>
</dbReference>
<evidence type="ECO:0000259" key="3">
    <source>
        <dbReference type="Pfam" id="PF00890"/>
    </source>
</evidence>
<sequence>MVICSKTTGFSRLLQTPCVSLVNIHHTLFEIITKEIFDVIIIGLGPAGLAASATLQDSGLRVAVVDSGKPARERDRYDATDATSGHGGAGLFSDGKFSFFPSATELWTLKDQVVLRKAYSWTCNLLQSHGLDTPPFPSRPDQYSAKNHNLREMKEFVLKSYPSDYLSLPARMDLIDDLISQVKAEVFNQCHVEDITYDFVSDAFTLSIIDNRQDPALISLSTRRVLYATGRFGPLGSGLMNLTSHHKFRRLEAGFRIEQQSDRAFFRNMKQLDPKLRFVSPDRSVEWSTFCVCRQGETVLTKTEGLWTVSGRSDCPPTGRSNTGFNTLIKDASLSSRNLVPLIKSMSDKASSFEISLQGALHRDPLCVKVLDDIYGPDLRLNMMAGLAKLAHTYPDLRSDKDAKLIGQTLEGVGWYHKVDGHLRLLDTPVFVAGDACGLFRGIVAALISGYYSAFLLERELMVSRALDGKMDSSVISLSRVPLSL</sequence>
<keyword evidence="1" id="KW-0285">Flavoprotein</keyword>
<keyword evidence="2" id="KW-0560">Oxidoreductase</keyword>
<name>A0ABR4H369_9EURO</name>
<gene>
    <name evidence="4" type="ORF">BJX63DRAFT_434745</name>
</gene>
<dbReference type="PANTHER" id="PTHR43106">
    <property type="entry name" value="DEHYDROGENASE-RELATED"/>
    <property type="match status" value="1"/>
</dbReference>
<reference evidence="4 5" key="1">
    <citation type="submission" date="2024-07" db="EMBL/GenBank/DDBJ databases">
        <title>Section-level genome sequencing and comparative genomics of Aspergillus sections Usti and Cavernicolus.</title>
        <authorList>
            <consortium name="Lawrence Berkeley National Laboratory"/>
            <person name="Nybo J.L."/>
            <person name="Vesth T.C."/>
            <person name="Theobald S."/>
            <person name="Frisvad J.C."/>
            <person name="Larsen T.O."/>
            <person name="Kjaerboelling I."/>
            <person name="Rothschild-Mancinelli K."/>
            <person name="Lyhne E.K."/>
            <person name="Kogle M.E."/>
            <person name="Barry K."/>
            <person name="Clum A."/>
            <person name="Na H."/>
            <person name="Ledsgaard L."/>
            <person name="Lin J."/>
            <person name="Lipzen A."/>
            <person name="Kuo A."/>
            <person name="Riley R."/>
            <person name="Mondo S."/>
            <person name="Labutti K."/>
            <person name="Haridas S."/>
            <person name="Pangalinan J."/>
            <person name="Salamov A.A."/>
            <person name="Simmons B.A."/>
            <person name="Magnuson J.K."/>
            <person name="Chen J."/>
            <person name="Drula E."/>
            <person name="Henrissat B."/>
            <person name="Wiebenga A."/>
            <person name="Lubbers R.J."/>
            <person name="Gomes A.C."/>
            <person name="Makela M.R."/>
            <person name="Stajich J."/>
            <person name="Grigoriev I.V."/>
            <person name="Mortensen U.H."/>
            <person name="De Vries R.P."/>
            <person name="Baker S.E."/>
            <person name="Andersen M.R."/>
        </authorList>
    </citation>
    <scope>NUCLEOTIDE SEQUENCE [LARGE SCALE GENOMIC DNA]</scope>
    <source>
        <strain evidence="4 5">CBS 588.65</strain>
    </source>
</reference>
<dbReference type="Proteomes" id="UP001610334">
    <property type="component" value="Unassembled WGS sequence"/>
</dbReference>
<organism evidence="4 5">
    <name type="scientific">Aspergillus granulosus</name>
    <dbReference type="NCBI Taxonomy" id="176169"/>
    <lineage>
        <taxon>Eukaryota</taxon>
        <taxon>Fungi</taxon>
        <taxon>Dikarya</taxon>
        <taxon>Ascomycota</taxon>
        <taxon>Pezizomycotina</taxon>
        <taxon>Eurotiomycetes</taxon>
        <taxon>Eurotiomycetidae</taxon>
        <taxon>Eurotiales</taxon>
        <taxon>Aspergillaceae</taxon>
        <taxon>Aspergillus</taxon>
        <taxon>Aspergillus subgen. Nidulantes</taxon>
    </lineage>
</organism>
<dbReference type="InterPro" id="IPR036188">
    <property type="entry name" value="FAD/NAD-bd_sf"/>
</dbReference>
<dbReference type="InterPro" id="IPR003953">
    <property type="entry name" value="FAD-dep_OxRdtase_2_FAD-bd"/>
</dbReference>
<accession>A0ABR4H369</accession>
<dbReference type="SUPFAM" id="SSF51905">
    <property type="entry name" value="FAD/NAD(P)-binding domain"/>
    <property type="match status" value="1"/>
</dbReference>
<proteinExistence type="predicted"/>
<evidence type="ECO:0000313" key="4">
    <source>
        <dbReference type="EMBL" id="KAL2809884.1"/>
    </source>
</evidence>
<dbReference type="Pfam" id="PF00890">
    <property type="entry name" value="FAD_binding_2"/>
    <property type="match status" value="1"/>
</dbReference>
<comment type="caution">
    <text evidence="4">The sequence shown here is derived from an EMBL/GenBank/DDBJ whole genome shotgun (WGS) entry which is preliminary data.</text>
</comment>